<reference evidence="2" key="1">
    <citation type="journal article" date="2023" name="Mol. Phylogenet. Evol.">
        <title>Genome-scale phylogeny and comparative genomics of the fungal order Sordariales.</title>
        <authorList>
            <person name="Hensen N."/>
            <person name="Bonometti L."/>
            <person name="Westerberg I."/>
            <person name="Brannstrom I.O."/>
            <person name="Guillou S."/>
            <person name="Cros-Aarteil S."/>
            <person name="Calhoun S."/>
            <person name="Haridas S."/>
            <person name="Kuo A."/>
            <person name="Mondo S."/>
            <person name="Pangilinan J."/>
            <person name="Riley R."/>
            <person name="LaButti K."/>
            <person name="Andreopoulos B."/>
            <person name="Lipzen A."/>
            <person name="Chen C."/>
            <person name="Yan M."/>
            <person name="Daum C."/>
            <person name="Ng V."/>
            <person name="Clum A."/>
            <person name="Steindorff A."/>
            <person name="Ohm R.A."/>
            <person name="Martin F."/>
            <person name="Silar P."/>
            <person name="Natvig D.O."/>
            <person name="Lalanne C."/>
            <person name="Gautier V."/>
            <person name="Ament-Velasquez S.L."/>
            <person name="Kruys A."/>
            <person name="Hutchinson M.I."/>
            <person name="Powell A.J."/>
            <person name="Barry K."/>
            <person name="Miller A.N."/>
            <person name="Grigoriev I.V."/>
            <person name="Debuchy R."/>
            <person name="Gladieux P."/>
            <person name="Hiltunen Thoren M."/>
            <person name="Johannesson H."/>
        </authorList>
    </citation>
    <scope>NUCLEOTIDE SEQUENCE</scope>
    <source>
        <strain evidence="2">FGSC 1904</strain>
    </source>
</reference>
<dbReference type="PANTHER" id="PTHR40781:SF1">
    <property type="match status" value="1"/>
</dbReference>
<accession>A0AAE0PK77</accession>
<proteinExistence type="predicted"/>
<dbReference type="Pfam" id="PF24494">
    <property type="entry name" value="DUF7587"/>
    <property type="match status" value="1"/>
</dbReference>
<dbReference type="EMBL" id="JAUTDP010000002">
    <property type="protein sequence ID" value="KAK3401404.1"/>
    <property type="molecule type" value="Genomic_DNA"/>
</dbReference>
<dbReference type="AlphaFoldDB" id="A0AAE0PK77"/>
<evidence type="ECO:0000313" key="2">
    <source>
        <dbReference type="EMBL" id="KAK3401404.1"/>
    </source>
</evidence>
<organism evidence="2 3">
    <name type="scientific">Sordaria brevicollis</name>
    <dbReference type="NCBI Taxonomy" id="83679"/>
    <lineage>
        <taxon>Eukaryota</taxon>
        <taxon>Fungi</taxon>
        <taxon>Dikarya</taxon>
        <taxon>Ascomycota</taxon>
        <taxon>Pezizomycotina</taxon>
        <taxon>Sordariomycetes</taxon>
        <taxon>Sordariomycetidae</taxon>
        <taxon>Sordariales</taxon>
        <taxon>Sordariaceae</taxon>
        <taxon>Sordaria</taxon>
    </lineage>
</organism>
<dbReference type="InterPro" id="IPR056009">
    <property type="entry name" value="DUF7587"/>
</dbReference>
<reference evidence="2" key="2">
    <citation type="submission" date="2023-07" db="EMBL/GenBank/DDBJ databases">
        <authorList>
            <consortium name="Lawrence Berkeley National Laboratory"/>
            <person name="Haridas S."/>
            <person name="Hensen N."/>
            <person name="Bonometti L."/>
            <person name="Westerberg I."/>
            <person name="Brannstrom I.O."/>
            <person name="Guillou S."/>
            <person name="Cros-Aarteil S."/>
            <person name="Calhoun S."/>
            <person name="Kuo A."/>
            <person name="Mondo S."/>
            <person name="Pangilinan J."/>
            <person name="Riley R."/>
            <person name="LaButti K."/>
            <person name="Andreopoulos B."/>
            <person name="Lipzen A."/>
            <person name="Chen C."/>
            <person name="Yanf M."/>
            <person name="Daum C."/>
            <person name="Ng V."/>
            <person name="Clum A."/>
            <person name="Steindorff A."/>
            <person name="Ohm R."/>
            <person name="Martin F."/>
            <person name="Silar P."/>
            <person name="Natvig D."/>
            <person name="Lalanne C."/>
            <person name="Gautier V."/>
            <person name="Ament-velasquez S.L."/>
            <person name="Kruys A."/>
            <person name="Hutchinson M.I."/>
            <person name="Powell A.J."/>
            <person name="Barry K."/>
            <person name="Miller A.N."/>
            <person name="Grigoriev I.V."/>
            <person name="Debuchy R."/>
            <person name="Gladieux P."/>
            <person name="Thoren M.H."/>
            <person name="Johannesson H."/>
        </authorList>
    </citation>
    <scope>NUCLEOTIDE SEQUENCE</scope>
    <source>
        <strain evidence="2">FGSC 1904</strain>
    </source>
</reference>
<comment type="caution">
    <text evidence="2">The sequence shown here is derived from an EMBL/GenBank/DDBJ whole genome shotgun (WGS) entry which is preliminary data.</text>
</comment>
<dbReference type="PANTHER" id="PTHR40781">
    <property type="match status" value="1"/>
</dbReference>
<evidence type="ECO:0000259" key="1">
    <source>
        <dbReference type="Pfam" id="PF24494"/>
    </source>
</evidence>
<keyword evidence="3" id="KW-1185">Reference proteome</keyword>
<feature type="domain" description="DUF7587" evidence="1">
    <location>
        <begin position="24"/>
        <end position="136"/>
    </location>
</feature>
<dbReference type="Proteomes" id="UP001281003">
    <property type="component" value="Unassembled WGS sequence"/>
</dbReference>
<sequence>MALKPFCVAFDPKGRTWSKRDQKLPPYLYHVQHADSQATTYYLDSDCDSESDASSSPEFPTIEASAPPLKTYFYRDLAARAVIHQKWSSKVPSCFISAFDDFDHARNWAAQRLQRGRGPVHLYTIDTQKIQGKHIWVFCDPNEDEYFFLHRIPRDVIVDSQEVKLGKPPHRKCTYTHLGLANRTP</sequence>
<dbReference type="SUPFAM" id="SSF56399">
    <property type="entry name" value="ADP-ribosylation"/>
    <property type="match status" value="1"/>
</dbReference>
<gene>
    <name evidence="2" type="ORF">B0T20DRAFT_114409</name>
</gene>
<protein>
    <recommendedName>
        <fullName evidence="1">DUF7587 domain-containing protein</fullName>
    </recommendedName>
</protein>
<name>A0AAE0PK77_SORBR</name>
<evidence type="ECO:0000313" key="3">
    <source>
        <dbReference type="Proteomes" id="UP001281003"/>
    </source>
</evidence>